<dbReference type="KEGG" id="dol:Dole_0634"/>
<dbReference type="AlphaFoldDB" id="A8ZUN1"/>
<keyword evidence="2" id="KW-1185">Reference proteome</keyword>
<name>A8ZUN1_DESOH</name>
<protein>
    <submittedName>
        <fullName evidence="1">Uncharacterized protein</fullName>
    </submittedName>
</protein>
<dbReference type="HOGENOM" id="CLU_942430_0_0_7"/>
<reference evidence="1 2" key="1">
    <citation type="submission" date="2007-10" db="EMBL/GenBank/DDBJ databases">
        <title>Complete sequence of Desulfococcus oleovorans Hxd3.</title>
        <authorList>
            <consortium name="US DOE Joint Genome Institute"/>
            <person name="Copeland A."/>
            <person name="Lucas S."/>
            <person name="Lapidus A."/>
            <person name="Barry K."/>
            <person name="Glavina del Rio T."/>
            <person name="Dalin E."/>
            <person name="Tice H."/>
            <person name="Pitluck S."/>
            <person name="Kiss H."/>
            <person name="Brettin T."/>
            <person name="Bruce D."/>
            <person name="Detter J.C."/>
            <person name="Han C."/>
            <person name="Schmutz J."/>
            <person name="Larimer F."/>
            <person name="Land M."/>
            <person name="Hauser L."/>
            <person name="Kyrpides N."/>
            <person name="Kim E."/>
            <person name="Wawrik B."/>
            <person name="Richardson P."/>
        </authorList>
    </citation>
    <scope>NUCLEOTIDE SEQUENCE [LARGE SCALE GENOMIC DNA]</scope>
    <source>
        <strain evidence="2">DSM 6200 / JCM 39069 / Hxd3</strain>
    </source>
</reference>
<dbReference type="Proteomes" id="UP000008561">
    <property type="component" value="Chromosome"/>
</dbReference>
<dbReference type="STRING" id="96561.Dole_0634"/>
<evidence type="ECO:0000313" key="1">
    <source>
        <dbReference type="EMBL" id="ABW66444.1"/>
    </source>
</evidence>
<evidence type="ECO:0000313" key="2">
    <source>
        <dbReference type="Proteomes" id="UP000008561"/>
    </source>
</evidence>
<sequence>MDKDLTYSREVARTLLKLFETGFAVDADAAHFIDSTLGCPGRKDLLDLFSLPDSDAAALVLDLVIAPDDSIRQAVEACLADRPGISVDSRALLDGLPETIPTALLFSDARGKIPCTVPRPAAKRLVCGLNLSKPIDPGLCESIKKALHRREDRLAVMAILRGCRVDLTGPAAPLVRAFVPRFPATDMSLFFSHLRLLLHILERPGAESDLFAALAAEQAACLQTLFRAARLEKQMAQNNMETLMMQGGRGLLAVDTGDLKQRLNMLNAVCTAIFERPLPADPAEEPLDFSWDKTV</sequence>
<dbReference type="EMBL" id="CP000859">
    <property type="protein sequence ID" value="ABW66444.1"/>
    <property type="molecule type" value="Genomic_DNA"/>
</dbReference>
<accession>A8ZUN1</accession>
<dbReference type="eggNOG" id="ENOG502ZSWY">
    <property type="taxonomic scope" value="Bacteria"/>
</dbReference>
<dbReference type="RefSeq" id="WP_012174063.1">
    <property type="nucleotide sequence ID" value="NC_009943.1"/>
</dbReference>
<organism evidence="1 2">
    <name type="scientific">Desulfosudis oleivorans (strain DSM 6200 / JCM 39069 / Hxd3)</name>
    <name type="common">Desulfococcus oleovorans</name>
    <dbReference type="NCBI Taxonomy" id="96561"/>
    <lineage>
        <taxon>Bacteria</taxon>
        <taxon>Pseudomonadati</taxon>
        <taxon>Thermodesulfobacteriota</taxon>
        <taxon>Desulfobacteria</taxon>
        <taxon>Desulfobacterales</taxon>
        <taxon>Desulfosudaceae</taxon>
        <taxon>Desulfosudis</taxon>
    </lineage>
</organism>
<proteinExistence type="predicted"/>
<gene>
    <name evidence="1" type="ordered locus">Dole_0634</name>
</gene>